<feature type="transmembrane region" description="Helical" evidence="4">
    <location>
        <begin position="268"/>
        <end position="289"/>
    </location>
</feature>
<keyword evidence="4" id="KW-0812">Transmembrane</keyword>
<feature type="region of interest" description="Disordered" evidence="3">
    <location>
        <begin position="341"/>
        <end position="363"/>
    </location>
</feature>
<dbReference type="Pfam" id="PF05057">
    <property type="entry name" value="DUF676"/>
    <property type="match status" value="1"/>
</dbReference>
<dbReference type="AlphaFoldDB" id="A0AAN6Z200"/>
<dbReference type="PANTHER" id="PTHR12482:SF65">
    <property type="entry name" value="ESTERASE, PUTATIVE (AFU_ORTHOLOGUE AFUA_3G12320)-RELATED"/>
    <property type="match status" value="1"/>
</dbReference>
<keyword evidence="4" id="KW-1133">Transmembrane helix</keyword>
<gene>
    <name evidence="6" type="ORF">N657DRAFT_575754</name>
</gene>
<feature type="domain" description="DUF676" evidence="5">
    <location>
        <begin position="10"/>
        <end position="209"/>
    </location>
</feature>
<evidence type="ECO:0000313" key="6">
    <source>
        <dbReference type="EMBL" id="KAK4122406.1"/>
    </source>
</evidence>
<dbReference type="GO" id="GO:0005811">
    <property type="term" value="C:lipid droplet"/>
    <property type="evidence" value="ECO:0007669"/>
    <property type="project" value="TreeGrafter"/>
</dbReference>
<evidence type="ECO:0000259" key="5">
    <source>
        <dbReference type="Pfam" id="PF05057"/>
    </source>
</evidence>
<evidence type="ECO:0000256" key="1">
    <source>
        <dbReference type="ARBA" id="ARBA00007920"/>
    </source>
</evidence>
<accession>A0AAN6Z200</accession>
<dbReference type="InterPro" id="IPR044294">
    <property type="entry name" value="Lipase-like"/>
</dbReference>
<dbReference type="GO" id="GO:0004622">
    <property type="term" value="F:phosphatidylcholine lysophospholipase activity"/>
    <property type="evidence" value="ECO:0007669"/>
    <property type="project" value="TreeGrafter"/>
</dbReference>
<reference evidence="6" key="2">
    <citation type="submission" date="2023-05" db="EMBL/GenBank/DDBJ databases">
        <authorList>
            <consortium name="Lawrence Berkeley National Laboratory"/>
            <person name="Steindorff A."/>
            <person name="Hensen N."/>
            <person name="Bonometti L."/>
            <person name="Westerberg I."/>
            <person name="Brannstrom I.O."/>
            <person name="Guillou S."/>
            <person name="Cros-Aarteil S."/>
            <person name="Calhoun S."/>
            <person name="Haridas S."/>
            <person name="Kuo A."/>
            <person name="Mondo S."/>
            <person name="Pangilinan J."/>
            <person name="Riley R."/>
            <person name="Labutti K."/>
            <person name="Andreopoulos B."/>
            <person name="Lipzen A."/>
            <person name="Chen C."/>
            <person name="Yanf M."/>
            <person name="Daum C."/>
            <person name="Ng V."/>
            <person name="Clum A."/>
            <person name="Ohm R."/>
            <person name="Martin F."/>
            <person name="Silar P."/>
            <person name="Natvig D."/>
            <person name="Lalanne C."/>
            <person name="Gautier V."/>
            <person name="Ament-Velasquez S.L."/>
            <person name="Kruys A."/>
            <person name="Hutchinson M.I."/>
            <person name="Powell A.J."/>
            <person name="Barry K."/>
            <person name="Miller A.N."/>
            <person name="Grigoriev I.V."/>
            <person name="Debuchy R."/>
            <person name="Gladieux P."/>
            <person name="Thoren M.H."/>
            <person name="Johannesson H."/>
        </authorList>
    </citation>
    <scope>NUCLEOTIDE SEQUENCE</scope>
    <source>
        <strain evidence="6">CBS 731.68</strain>
    </source>
</reference>
<dbReference type="Gene3D" id="3.40.50.1820">
    <property type="entry name" value="alpha/beta hydrolase"/>
    <property type="match status" value="1"/>
</dbReference>
<reference evidence="6" key="1">
    <citation type="journal article" date="2023" name="Mol. Phylogenet. Evol.">
        <title>Genome-scale phylogeny and comparative genomics of the fungal order Sordariales.</title>
        <authorList>
            <person name="Hensen N."/>
            <person name="Bonometti L."/>
            <person name="Westerberg I."/>
            <person name="Brannstrom I.O."/>
            <person name="Guillou S."/>
            <person name="Cros-Aarteil S."/>
            <person name="Calhoun S."/>
            <person name="Haridas S."/>
            <person name="Kuo A."/>
            <person name="Mondo S."/>
            <person name="Pangilinan J."/>
            <person name="Riley R."/>
            <person name="LaButti K."/>
            <person name="Andreopoulos B."/>
            <person name="Lipzen A."/>
            <person name="Chen C."/>
            <person name="Yan M."/>
            <person name="Daum C."/>
            <person name="Ng V."/>
            <person name="Clum A."/>
            <person name="Steindorff A."/>
            <person name="Ohm R.A."/>
            <person name="Martin F."/>
            <person name="Silar P."/>
            <person name="Natvig D.O."/>
            <person name="Lalanne C."/>
            <person name="Gautier V."/>
            <person name="Ament-Velasquez S.L."/>
            <person name="Kruys A."/>
            <person name="Hutchinson M.I."/>
            <person name="Powell A.J."/>
            <person name="Barry K."/>
            <person name="Miller A.N."/>
            <person name="Grigoriev I.V."/>
            <person name="Debuchy R."/>
            <person name="Gladieux P."/>
            <person name="Hiltunen Thoren M."/>
            <person name="Johannesson H."/>
        </authorList>
    </citation>
    <scope>NUCLEOTIDE SEQUENCE</scope>
    <source>
        <strain evidence="6">CBS 731.68</strain>
    </source>
</reference>
<protein>
    <submittedName>
        <fullName evidence="6">DUF676-domain-containing protein</fullName>
    </submittedName>
</protein>
<comment type="caution">
    <text evidence="6">The sequence shown here is derived from an EMBL/GenBank/DDBJ whole genome shotgun (WGS) entry which is preliminary data.</text>
</comment>
<proteinExistence type="inferred from homology"/>
<dbReference type="SUPFAM" id="SSF53474">
    <property type="entry name" value="alpha/beta-Hydrolases"/>
    <property type="match status" value="1"/>
</dbReference>
<dbReference type="GeneID" id="87825895"/>
<keyword evidence="2" id="KW-0443">Lipid metabolism</keyword>
<organism evidence="6 7">
    <name type="scientific">Parathielavia appendiculata</name>
    <dbReference type="NCBI Taxonomy" id="2587402"/>
    <lineage>
        <taxon>Eukaryota</taxon>
        <taxon>Fungi</taxon>
        <taxon>Dikarya</taxon>
        <taxon>Ascomycota</taxon>
        <taxon>Pezizomycotina</taxon>
        <taxon>Sordariomycetes</taxon>
        <taxon>Sordariomycetidae</taxon>
        <taxon>Sordariales</taxon>
        <taxon>Chaetomiaceae</taxon>
        <taxon>Parathielavia</taxon>
    </lineage>
</organism>
<dbReference type="Proteomes" id="UP001302602">
    <property type="component" value="Unassembled WGS sequence"/>
</dbReference>
<dbReference type="GO" id="GO:0016042">
    <property type="term" value="P:lipid catabolic process"/>
    <property type="evidence" value="ECO:0007669"/>
    <property type="project" value="UniProtKB-KW"/>
</dbReference>
<dbReference type="GO" id="GO:0047372">
    <property type="term" value="F:monoacylglycerol lipase activity"/>
    <property type="evidence" value="ECO:0007669"/>
    <property type="project" value="TreeGrafter"/>
</dbReference>
<keyword evidence="4" id="KW-0472">Membrane</keyword>
<name>A0AAN6Z200_9PEZI</name>
<sequence>MADYSGGSLEADHLCVLVHGLWGNPNHMASVARALRAQYPPDQVYILVAKRNSGSFTYDGIELGGERVCLEIEEELEAIRSKGGNIKKLSIVGYSLGGLVARYAIGLLFARGVLDSVACMNFTAFASPFLGIRTPLRGWANQIWNVLGARTLCMSGRQLFGIDKFRDTGKPLLSVLADPNSIFMSGLAKFKRHTLYTNIVNDRSAVYYTTGISKIDPYADLSKVKVHYLQGWQDVILDPLDPVSPGAPPTDPEPLASLVEKWAKRVPFVLALTLFIPLAVVAFLVNSAVQTVRSSRRVRLHERGLAGIPVHDFRVNLWIKEIREAVEDAYENLNSSQKQEYLDEAGSAGSAGEEEDSDGSVGSASGRRILALERKQSRNQEAGGFPTLALAPYQFAAIQALDELDWRKYPVYIHKHRHSHAAIIVRMDKPGFEEGHVVLKHWVTQEFLS</sequence>
<evidence type="ECO:0000256" key="2">
    <source>
        <dbReference type="ARBA" id="ARBA00022963"/>
    </source>
</evidence>
<evidence type="ECO:0000256" key="4">
    <source>
        <dbReference type="SAM" id="Phobius"/>
    </source>
</evidence>
<keyword evidence="2" id="KW-0442">Lipid degradation</keyword>
<comment type="similarity">
    <text evidence="1">Belongs to the putative lipase ROG1 family.</text>
</comment>
<evidence type="ECO:0000313" key="7">
    <source>
        <dbReference type="Proteomes" id="UP001302602"/>
    </source>
</evidence>
<dbReference type="InterPro" id="IPR029058">
    <property type="entry name" value="AB_hydrolase_fold"/>
</dbReference>
<dbReference type="EMBL" id="MU853231">
    <property type="protein sequence ID" value="KAK4122406.1"/>
    <property type="molecule type" value="Genomic_DNA"/>
</dbReference>
<evidence type="ECO:0000256" key="3">
    <source>
        <dbReference type="SAM" id="MobiDB-lite"/>
    </source>
</evidence>
<dbReference type="InterPro" id="IPR007751">
    <property type="entry name" value="DUF676_lipase-like"/>
</dbReference>
<keyword evidence="7" id="KW-1185">Reference proteome</keyword>
<dbReference type="RefSeq" id="XP_062646177.1">
    <property type="nucleotide sequence ID" value="XM_062789125.1"/>
</dbReference>
<dbReference type="PANTHER" id="PTHR12482">
    <property type="entry name" value="LIPASE ROG1-RELATED-RELATED"/>
    <property type="match status" value="1"/>
</dbReference>